<feature type="transmembrane region" description="Helical" evidence="1">
    <location>
        <begin position="191"/>
        <end position="212"/>
    </location>
</feature>
<feature type="transmembrane region" description="Helical" evidence="1">
    <location>
        <begin position="147"/>
        <end position="170"/>
    </location>
</feature>
<accession>A0A5C6D9X0</accession>
<evidence type="ECO:0000313" key="3">
    <source>
        <dbReference type="EMBL" id="TWU33933.1"/>
    </source>
</evidence>
<keyword evidence="1" id="KW-0812">Transmembrane</keyword>
<gene>
    <name evidence="3" type="primary">mdoC_2</name>
    <name evidence="3" type="ORF">Poly41_49330</name>
</gene>
<keyword evidence="3" id="KW-0808">Transferase</keyword>
<feature type="transmembrane region" description="Helical" evidence="1">
    <location>
        <begin position="94"/>
        <end position="115"/>
    </location>
</feature>
<proteinExistence type="predicted"/>
<dbReference type="EC" id="2.1.-.-" evidence="3"/>
<dbReference type="InterPro" id="IPR050623">
    <property type="entry name" value="Glucan_succinyl_AcylTrfase"/>
</dbReference>
<keyword evidence="1" id="KW-0472">Membrane</keyword>
<dbReference type="RefSeq" id="WP_146529397.1">
    <property type="nucleotide sequence ID" value="NZ_SJPV01000009.1"/>
</dbReference>
<dbReference type="PANTHER" id="PTHR36927">
    <property type="entry name" value="BLR4337 PROTEIN"/>
    <property type="match status" value="1"/>
</dbReference>
<keyword evidence="4" id="KW-1185">Reference proteome</keyword>
<keyword evidence="1" id="KW-1133">Transmembrane helix</keyword>
<dbReference type="InterPro" id="IPR002656">
    <property type="entry name" value="Acyl_transf_3_dom"/>
</dbReference>
<protein>
    <submittedName>
        <fullName evidence="3">Glucans biosynthesis protein C</fullName>
        <ecNumber evidence="3">2.1.-.-</ecNumber>
    </submittedName>
</protein>
<feature type="transmembrane region" description="Helical" evidence="1">
    <location>
        <begin position="468"/>
        <end position="488"/>
    </location>
</feature>
<feature type="domain" description="Acyltransferase 3" evidence="2">
    <location>
        <begin position="11"/>
        <end position="285"/>
    </location>
</feature>
<evidence type="ECO:0000313" key="4">
    <source>
        <dbReference type="Proteomes" id="UP000319143"/>
    </source>
</evidence>
<feature type="transmembrane region" description="Helical" evidence="1">
    <location>
        <begin position="232"/>
        <end position="253"/>
    </location>
</feature>
<dbReference type="AlphaFoldDB" id="A0A5C6D9X0"/>
<organism evidence="3 4">
    <name type="scientific">Novipirellula artificiosorum</name>
    <dbReference type="NCBI Taxonomy" id="2528016"/>
    <lineage>
        <taxon>Bacteria</taxon>
        <taxon>Pseudomonadati</taxon>
        <taxon>Planctomycetota</taxon>
        <taxon>Planctomycetia</taxon>
        <taxon>Pirellulales</taxon>
        <taxon>Pirellulaceae</taxon>
        <taxon>Novipirellula</taxon>
    </lineage>
</organism>
<feature type="transmembrane region" description="Helical" evidence="1">
    <location>
        <begin position="53"/>
        <end position="74"/>
    </location>
</feature>
<evidence type="ECO:0000256" key="1">
    <source>
        <dbReference type="SAM" id="Phobius"/>
    </source>
</evidence>
<dbReference type="GO" id="GO:0016747">
    <property type="term" value="F:acyltransferase activity, transferring groups other than amino-acyl groups"/>
    <property type="evidence" value="ECO:0007669"/>
    <property type="project" value="InterPro"/>
</dbReference>
<name>A0A5C6D9X0_9BACT</name>
<evidence type="ECO:0000259" key="2">
    <source>
        <dbReference type="Pfam" id="PF01757"/>
    </source>
</evidence>
<dbReference type="EMBL" id="SJPV01000009">
    <property type="protein sequence ID" value="TWU33933.1"/>
    <property type="molecule type" value="Genomic_DNA"/>
</dbReference>
<dbReference type="OrthoDB" id="7375713at2"/>
<sequence length="570" mass="65048">MQNDAHTDRLHSLDALRAWAMLLGIVLHAAWFMSTRYFGTPITDADGSYFYEYVLYFIHIFRLQAFFLMAGLFAHLVFSRRGTWRFIWHRISRIAIPLLIGWLLLYPVMMLQYAWGGIESGRILTDQGLGATTLQELVSSLQMNASAFIHLWFLYDLLVIYAITLIVVLLMHKVIDRSGRIRRQISRGFRWLLQSWWSIVLLSIPSAIFLYFEDWWWGLGAYPINFIPDWPGLMGYCLFFAAGWLLYSQLNLLSDISRNWRRKLGLGVALSIPLFVVSTVLDYSVTPTYPLLDSNSFVRDHRDLLAAADRHVAEPNGADQLLNPSRMIVDALSPEYLALLENHDQLTPDQKVGLATEINDAVLSSESLAAPENWTTAKLPKEVAEMLADDSNRSDPAKLQLLNKKLLEATLPGMFLTDFKDRPRVRIYKAVFSAGYALAMWLLVFGAIGLFTHYFSHPSPVSRYIADSAYWIYLVHLPILFQIEVLVAPYQWGLFGIPKFLFYTAVTTVLCFASYHYLVRSSLIGRVLNGRTYPFKPLIKPRIVSMPGDVLANEAFDVEQTNPVPGQEIP</sequence>
<reference evidence="3 4" key="1">
    <citation type="submission" date="2019-02" db="EMBL/GenBank/DDBJ databases">
        <title>Deep-cultivation of Planctomycetes and their phenomic and genomic characterization uncovers novel biology.</title>
        <authorList>
            <person name="Wiegand S."/>
            <person name="Jogler M."/>
            <person name="Boedeker C."/>
            <person name="Pinto D."/>
            <person name="Vollmers J."/>
            <person name="Rivas-Marin E."/>
            <person name="Kohn T."/>
            <person name="Peeters S.H."/>
            <person name="Heuer A."/>
            <person name="Rast P."/>
            <person name="Oberbeckmann S."/>
            <person name="Bunk B."/>
            <person name="Jeske O."/>
            <person name="Meyerdierks A."/>
            <person name="Storesund J.E."/>
            <person name="Kallscheuer N."/>
            <person name="Luecker S."/>
            <person name="Lage O.M."/>
            <person name="Pohl T."/>
            <person name="Merkel B.J."/>
            <person name="Hornburger P."/>
            <person name="Mueller R.-W."/>
            <person name="Bruemmer F."/>
            <person name="Labrenz M."/>
            <person name="Spormann A.M."/>
            <person name="Op Den Camp H."/>
            <person name="Overmann J."/>
            <person name="Amann R."/>
            <person name="Jetten M.S.M."/>
            <person name="Mascher T."/>
            <person name="Medema M.H."/>
            <person name="Devos D.P."/>
            <person name="Kaster A.-K."/>
            <person name="Ovreas L."/>
            <person name="Rohde M."/>
            <person name="Galperin M.Y."/>
            <person name="Jogler C."/>
        </authorList>
    </citation>
    <scope>NUCLEOTIDE SEQUENCE [LARGE SCALE GENOMIC DNA]</scope>
    <source>
        <strain evidence="3 4">Poly41</strain>
    </source>
</reference>
<feature type="transmembrane region" description="Helical" evidence="1">
    <location>
        <begin position="430"/>
        <end position="456"/>
    </location>
</feature>
<dbReference type="Pfam" id="PF01757">
    <property type="entry name" value="Acyl_transf_3"/>
    <property type="match status" value="1"/>
</dbReference>
<feature type="transmembrane region" description="Helical" evidence="1">
    <location>
        <begin position="500"/>
        <end position="518"/>
    </location>
</feature>
<dbReference type="PANTHER" id="PTHR36927:SF1">
    <property type="entry name" value="MDO-LIKE PROTEIN"/>
    <property type="match status" value="1"/>
</dbReference>
<feature type="transmembrane region" description="Helical" evidence="1">
    <location>
        <begin position="16"/>
        <end position="33"/>
    </location>
</feature>
<comment type="caution">
    <text evidence="3">The sequence shown here is derived from an EMBL/GenBank/DDBJ whole genome shotgun (WGS) entry which is preliminary data.</text>
</comment>
<dbReference type="Proteomes" id="UP000319143">
    <property type="component" value="Unassembled WGS sequence"/>
</dbReference>